<dbReference type="Proteomes" id="UP001283361">
    <property type="component" value="Unassembled WGS sequence"/>
</dbReference>
<evidence type="ECO:0000313" key="1">
    <source>
        <dbReference type="EMBL" id="KAK3734585.1"/>
    </source>
</evidence>
<organism evidence="1 2">
    <name type="scientific">Elysia crispata</name>
    <name type="common">lettuce slug</name>
    <dbReference type="NCBI Taxonomy" id="231223"/>
    <lineage>
        <taxon>Eukaryota</taxon>
        <taxon>Metazoa</taxon>
        <taxon>Spiralia</taxon>
        <taxon>Lophotrochozoa</taxon>
        <taxon>Mollusca</taxon>
        <taxon>Gastropoda</taxon>
        <taxon>Heterobranchia</taxon>
        <taxon>Euthyneura</taxon>
        <taxon>Panpulmonata</taxon>
        <taxon>Sacoglossa</taxon>
        <taxon>Placobranchoidea</taxon>
        <taxon>Plakobranchidae</taxon>
        <taxon>Elysia</taxon>
    </lineage>
</organism>
<protein>
    <submittedName>
        <fullName evidence="1">Uncharacterized protein</fullName>
    </submittedName>
</protein>
<reference evidence="1" key="1">
    <citation type="journal article" date="2023" name="G3 (Bethesda)">
        <title>A reference genome for the long-term kleptoplast-retaining sea slug Elysia crispata morphotype clarki.</title>
        <authorList>
            <person name="Eastman K.E."/>
            <person name="Pendleton A.L."/>
            <person name="Shaikh M.A."/>
            <person name="Suttiyut T."/>
            <person name="Ogas R."/>
            <person name="Tomko P."/>
            <person name="Gavelis G."/>
            <person name="Widhalm J.R."/>
            <person name="Wisecaver J.H."/>
        </authorList>
    </citation>
    <scope>NUCLEOTIDE SEQUENCE</scope>
    <source>
        <strain evidence="1">ECLA1</strain>
    </source>
</reference>
<name>A0AAE0Y7H0_9GAST</name>
<proteinExistence type="predicted"/>
<comment type="caution">
    <text evidence="1">The sequence shown here is derived from an EMBL/GenBank/DDBJ whole genome shotgun (WGS) entry which is preliminary data.</text>
</comment>
<keyword evidence="2" id="KW-1185">Reference proteome</keyword>
<accession>A0AAE0Y7H0</accession>
<evidence type="ECO:0000313" key="2">
    <source>
        <dbReference type="Proteomes" id="UP001283361"/>
    </source>
</evidence>
<dbReference type="EMBL" id="JAWDGP010006844">
    <property type="protein sequence ID" value="KAK3734585.1"/>
    <property type="molecule type" value="Genomic_DNA"/>
</dbReference>
<dbReference type="AlphaFoldDB" id="A0AAE0Y7H0"/>
<gene>
    <name evidence="1" type="ORF">RRG08_003492</name>
</gene>
<sequence length="153" mass="17656">MTHVDLNKRSRILEVKNTFTTLYLTNPKRAATLELSRGLIHVLRFQLNQAPKLYTFVPVTDRKQILSSRRQRSGARNSRREGCVDEWKRMEPIGTDWNRLSCRKDNSSSFRPMAKSLNLNIDNVLSLYEAPRNLLVDLFLNVGLPGSTSHEFP</sequence>